<evidence type="ECO:0000313" key="1">
    <source>
        <dbReference type="EMBL" id="SHJ54385.1"/>
    </source>
</evidence>
<dbReference type="AlphaFoldDB" id="A0A1M6K635"/>
<dbReference type="Proteomes" id="UP000183982">
    <property type="component" value="Unassembled WGS sequence"/>
</dbReference>
<proteinExistence type="predicted"/>
<organism evidence="1 2">
    <name type="scientific">Shimia gijangensis</name>
    <dbReference type="NCBI Taxonomy" id="1470563"/>
    <lineage>
        <taxon>Bacteria</taxon>
        <taxon>Pseudomonadati</taxon>
        <taxon>Pseudomonadota</taxon>
        <taxon>Alphaproteobacteria</taxon>
        <taxon>Rhodobacterales</taxon>
        <taxon>Roseobacteraceae</taxon>
    </lineage>
</organism>
<reference evidence="2" key="1">
    <citation type="submission" date="2016-11" db="EMBL/GenBank/DDBJ databases">
        <authorList>
            <person name="Varghese N."/>
            <person name="Submissions S."/>
        </authorList>
    </citation>
    <scope>NUCLEOTIDE SEQUENCE [LARGE SCALE GENOMIC DNA]</scope>
    <source>
        <strain evidence="2">DSM 100564</strain>
    </source>
</reference>
<accession>A0A1M6K635</accession>
<keyword evidence="2" id="KW-1185">Reference proteome</keyword>
<name>A0A1M6K635_9RHOB</name>
<sequence>MPGVGFVLNDERNVKWCENAGQAQARVLSDKFERVSTRPRSLSFIRRKDRALRENSDAVYLEMFSLGKAAFLIEVIVNGGMDGDEFLQTLHPTNAVHRALFSSKR</sequence>
<dbReference type="STRING" id="1470563.SAMN05444000_11010"/>
<dbReference type="EMBL" id="FQZQ01000010">
    <property type="protein sequence ID" value="SHJ54385.1"/>
    <property type="molecule type" value="Genomic_DNA"/>
</dbReference>
<gene>
    <name evidence="1" type="ORF">SAMN05444000_11010</name>
</gene>
<protein>
    <submittedName>
        <fullName evidence="1">Uncharacterized protein</fullName>
    </submittedName>
</protein>
<evidence type="ECO:0000313" key="2">
    <source>
        <dbReference type="Proteomes" id="UP000183982"/>
    </source>
</evidence>